<gene>
    <name evidence="1" type="ORF">DXD79_31270</name>
</gene>
<name>A0A174M1D2_9FIRM</name>
<organism evidence="1 2">
    <name type="scientific">Hungatella hathewayi</name>
    <dbReference type="NCBI Taxonomy" id="154046"/>
    <lineage>
        <taxon>Bacteria</taxon>
        <taxon>Bacillati</taxon>
        <taxon>Bacillota</taxon>
        <taxon>Clostridia</taxon>
        <taxon>Lachnospirales</taxon>
        <taxon>Lachnospiraceae</taxon>
        <taxon>Hungatella</taxon>
    </lineage>
</organism>
<protein>
    <submittedName>
        <fullName evidence="1">Uncharacterized protein</fullName>
    </submittedName>
</protein>
<evidence type="ECO:0000313" key="1">
    <source>
        <dbReference type="EMBL" id="RGI95778.1"/>
    </source>
</evidence>
<reference evidence="1 2" key="1">
    <citation type="submission" date="2018-08" db="EMBL/GenBank/DDBJ databases">
        <title>A genome reference for cultivated species of the human gut microbiota.</title>
        <authorList>
            <person name="Zou Y."/>
            <person name="Xue W."/>
            <person name="Luo G."/>
        </authorList>
    </citation>
    <scope>NUCLEOTIDE SEQUENCE [LARGE SCALE GENOMIC DNA]</scope>
    <source>
        <strain evidence="1 2">TM09-12</strain>
    </source>
</reference>
<evidence type="ECO:0000313" key="2">
    <source>
        <dbReference type="Proteomes" id="UP000263014"/>
    </source>
</evidence>
<dbReference type="Proteomes" id="UP000263014">
    <property type="component" value="Unassembled WGS sequence"/>
</dbReference>
<proteinExistence type="predicted"/>
<accession>A0A174M1D2</accession>
<dbReference type="EMBL" id="QSON01000028">
    <property type="protein sequence ID" value="RGI95778.1"/>
    <property type="molecule type" value="Genomic_DNA"/>
</dbReference>
<sequence length="286" mass="33702">MKIKYSLLDRLCNLTNKEVDFLLYVAHYQDDYGRIRGIYYRDVCQACDMCKQTFYDVLRSLQQKGVITYVRADRDYNITILDNDFSYKGSYEEGYINVSRSVFDTDKFNKLRAKEKIFVLHLMKVTHENAKSFQIRTENFYKKYTELLGVTKKVLRGYLHSMRSFFSVGKKDGKYFITFLASVFKSKRNVSETDQLLGHEVKTDCRRSKIKEIDDQAVEDTMQLVKQYRHDANERGVNILEIVQECIWTSVQGFKNRVLNPKYVHKLIRIKLGLDYGSWPVIAGQN</sequence>
<dbReference type="AlphaFoldDB" id="A0A174M1D2"/>
<dbReference type="RefSeq" id="WP_055649214.1">
    <property type="nucleotide sequence ID" value="NZ_CABJBJ010000039.1"/>
</dbReference>
<comment type="caution">
    <text evidence="1">The sequence shown here is derived from an EMBL/GenBank/DDBJ whole genome shotgun (WGS) entry which is preliminary data.</text>
</comment>